<evidence type="ECO:0000259" key="1">
    <source>
        <dbReference type="SMART" id="SM00871"/>
    </source>
</evidence>
<comment type="caution">
    <text evidence="2">The sequence shown here is derived from an EMBL/GenBank/DDBJ whole genome shotgun (WGS) entry which is preliminary data.</text>
</comment>
<dbReference type="SMART" id="SM00871">
    <property type="entry name" value="AraC_E_bind"/>
    <property type="match status" value="1"/>
</dbReference>
<dbReference type="InterPro" id="IPR010499">
    <property type="entry name" value="AraC_E-bd"/>
</dbReference>
<reference evidence="2 3" key="1">
    <citation type="submission" date="2018-10" db="EMBL/GenBank/DDBJ databases">
        <title>Cohnella sp. M2MS4P-1, whole genome shotgun sequence.</title>
        <authorList>
            <person name="Tuo L."/>
        </authorList>
    </citation>
    <scope>NUCLEOTIDE SEQUENCE [LARGE SCALE GENOMIC DNA]</scope>
    <source>
        <strain evidence="2 3">M2MS4P-1</strain>
    </source>
</reference>
<keyword evidence="3" id="KW-1185">Reference proteome</keyword>
<dbReference type="SUPFAM" id="SSF55136">
    <property type="entry name" value="Probable bacterial effector-binding domain"/>
    <property type="match status" value="1"/>
</dbReference>
<proteinExistence type="predicted"/>
<organism evidence="2 3">
    <name type="scientific">Cohnella endophytica</name>
    <dbReference type="NCBI Taxonomy" id="2419778"/>
    <lineage>
        <taxon>Bacteria</taxon>
        <taxon>Bacillati</taxon>
        <taxon>Bacillota</taxon>
        <taxon>Bacilli</taxon>
        <taxon>Bacillales</taxon>
        <taxon>Paenibacillaceae</taxon>
        <taxon>Cohnella</taxon>
    </lineage>
</organism>
<sequence>MRIEIIQTNEITSYVGVRANSYMTNLGAAVEAAFNELINRREEIKHITSHKVTYGITPPNYKGNSGLVDFYCCYEVDPIGNLPQGMIHIHLLPRTYSVTHYKGPSNKIVKAYDYTTKWLEENGYEYDDTSYYFERYDEKTIRGTDDESSEILIYCPVKRK</sequence>
<evidence type="ECO:0000313" key="3">
    <source>
        <dbReference type="Proteomes" id="UP000282076"/>
    </source>
</evidence>
<dbReference type="AlphaFoldDB" id="A0A494YCC7"/>
<name>A0A494YCC7_9BACL</name>
<accession>A0A494YCC7</accession>
<dbReference type="InterPro" id="IPR029442">
    <property type="entry name" value="GyrI-like"/>
</dbReference>
<dbReference type="Proteomes" id="UP000282076">
    <property type="component" value="Unassembled WGS sequence"/>
</dbReference>
<evidence type="ECO:0000313" key="2">
    <source>
        <dbReference type="EMBL" id="RKP58316.1"/>
    </source>
</evidence>
<protein>
    <submittedName>
        <fullName evidence="2">AraC family transcriptional regulator</fullName>
    </submittedName>
</protein>
<feature type="domain" description="AraC effector-binding" evidence="1">
    <location>
        <begin position="1"/>
        <end position="158"/>
    </location>
</feature>
<gene>
    <name evidence="2" type="ORF">D7Z26_00205</name>
</gene>
<dbReference type="EMBL" id="RBZM01000001">
    <property type="protein sequence ID" value="RKP58316.1"/>
    <property type="molecule type" value="Genomic_DNA"/>
</dbReference>
<dbReference type="InterPro" id="IPR011256">
    <property type="entry name" value="Reg_factor_effector_dom_sf"/>
</dbReference>
<dbReference type="Pfam" id="PF06445">
    <property type="entry name" value="GyrI-like"/>
    <property type="match status" value="1"/>
</dbReference>
<dbReference type="OrthoDB" id="2608213at2"/>
<dbReference type="Gene3D" id="3.20.80.10">
    <property type="entry name" value="Regulatory factor, effector binding domain"/>
    <property type="match status" value="1"/>
</dbReference>